<dbReference type="AlphaFoldDB" id="A0A4Y7SJM0"/>
<feature type="transmembrane region" description="Helical" evidence="1">
    <location>
        <begin position="118"/>
        <end position="147"/>
    </location>
</feature>
<evidence type="ECO:0000259" key="2">
    <source>
        <dbReference type="Pfam" id="PF20151"/>
    </source>
</evidence>
<evidence type="ECO:0000313" key="4">
    <source>
        <dbReference type="Proteomes" id="UP000298030"/>
    </source>
</evidence>
<dbReference type="OrthoDB" id="2940333at2759"/>
<dbReference type="Pfam" id="PF20151">
    <property type="entry name" value="DUF6533"/>
    <property type="match status" value="1"/>
</dbReference>
<keyword evidence="1" id="KW-1133">Transmembrane helix</keyword>
<sequence>MPSDTAIPVIINLAGFLEELQLLRFLDAATLTLLALEYLATLPLEVTLIWPTRLSHIKVLYFLNRHVVWVSVIAPRLANSTKCHTMNILANCGRVATVLVSEALLFARVWALSGNESLLGACLFGFWLAAGTAAFGLIITFSLSAVFDLSPYPGIVTCIPILSNSKYSTPAVALIFLEQIVILSLSFYYGIRRHGTSGSHLGRIMYRDGLLYFVALTGETYCPLCMYKLNDRHHPQVLAILNALIQLTIRGNIRFVLNTFHFAMHAVLCNRMVLHLRNEAREKMGFTTQYDISILDAGPEDESEYSDGRLAVAGHRHDTLNENAHSIRLGPLRPM</sequence>
<accession>A0A4Y7SJM0</accession>
<evidence type="ECO:0000256" key="1">
    <source>
        <dbReference type="SAM" id="Phobius"/>
    </source>
</evidence>
<dbReference type="Proteomes" id="UP000298030">
    <property type="component" value="Unassembled WGS sequence"/>
</dbReference>
<feature type="transmembrane region" description="Helical" evidence="1">
    <location>
        <begin position="167"/>
        <end position="189"/>
    </location>
</feature>
<gene>
    <name evidence="3" type="ORF">FA13DRAFT_130080</name>
</gene>
<keyword evidence="1" id="KW-0472">Membrane</keyword>
<proteinExistence type="predicted"/>
<feature type="domain" description="DUF6533" evidence="2">
    <location>
        <begin position="28"/>
        <end position="67"/>
    </location>
</feature>
<dbReference type="InterPro" id="IPR045340">
    <property type="entry name" value="DUF6533"/>
</dbReference>
<evidence type="ECO:0000313" key="3">
    <source>
        <dbReference type="EMBL" id="TEB21419.1"/>
    </source>
</evidence>
<organism evidence="3 4">
    <name type="scientific">Coprinellus micaceus</name>
    <name type="common">Glistening ink-cap mushroom</name>
    <name type="synonym">Coprinus micaceus</name>
    <dbReference type="NCBI Taxonomy" id="71717"/>
    <lineage>
        <taxon>Eukaryota</taxon>
        <taxon>Fungi</taxon>
        <taxon>Dikarya</taxon>
        <taxon>Basidiomycota</taxon>
        <taxon>Agaricomycotina</taxon>
        <taxon>Agaricomycetes</taxon>
        <taxon>Agaricomycetidae</taxon>
        <taxon>Agaricales</taxon>
        <taxon>Agaricineae</taxon>
        <taxon>Psathyrellaceae</taxon>
        <taxon>Coprinellus</taxon>
    </lineage>
</organism>
<name>A0A4Y7SJM0_COPMI</name>
<dbReference type="EMBL" id="QPFP01000111">
    <property type="protein sequence ID" value="TEB21419.1"/>
    <property type="molecule type" value="Genomic_DNA"/>
</dbReference>
<reference evidence="3 4" key="1">
    <citation type="journal article" date="2019" name="Nat. Ecol. Evol.">
        <title>Megaphylogeny resolves global patterns of mushroom evolution.</title>
        <authorList>
            <person name="Varga T."/>
            <person name="Krizsan K."/>
            <person name="Foldi C."/>
            <person name="Dima B."/>
            <person name="Sanchez-Garcia M."/>
            <person name="Sanchez-Ramirez S."/>
            <person name="Szollosi G.J."/>
            <person name="Szarkandi J.G."/>
            <person name="Papp V."/>
            <person name="Albert L."/>
            <person name="Andreopoulos W."/>
            <person name="Angelini C."/>
            <person name="Antonin V."/>
            <person name="Barry K.W."/>
            <person name="Bougher N.L."/>
            <person name="Buchanan P."/>
            <person name="Buyck B."/>
            <person name="Bense V."/>
            <person name="Catcheside P."/>
            <person name="Chovatia M."/>
            <person name="Cooper J."/>
            <person name="Damon W."/>
            <person name="Desjardin D."/>
            <person name="Finy P."/>
            <person name="Geml J."/>
            <person name="Haridas S."/>
            <person name="Hughes K."/>
            <person name="Justo A."/>
            <person name="Karasinski D."/>
            <person name="Kautmanova I."/>
            <person name="Kiss B."/>
            <person name="Kocsube S."/>
            <person name="Kotiranta H."/>
            <person name="LaButti K.M."/>
            <person name="Lechner B.E."/>
            <person name="Liimatainen K."/>
            <person name="Lipzen A."/>
            <person name="Lukacs Z."/>
            <person name="Mihaltcheva S."/>
            <person name="Morgado L.N."/>
            <person name="Niskanen T."/>
            <person name="Noordeloos M.E."/>
            <person name="Ohm R.A."/>
            <person name="Ortiz-Santana B."/>
            <person name="Ovrebo C."/>
            <person name="Racz N."/>
            <person name="Riley R."/>
            <person name="Savchenko A."/>
            <person name="Shiryaev A."/>
            <person name="Soop K."/>
            <person name="Spirin V."/>
            <person name="Szebenyi C."/>
            <person name="Tomsovsky M."/>
            <person name="Tulloss R.E."/>
            <person name="Uehling J."/>
            <person name="Grigoriev I.V."/>
            <person name="Vagvolgyi C."/>
            <person name="Papp T."/>
            <person name="Martin F.M."/>
            <person name="Miettinen O."/>
            <person name="Hibbett D.S."/>
            <person name="Nagy L.G."/>
        </authorList>
    </citation>
    <scope>NUCLEOTIDE SEQUENCE [LARGE SCALE GENOMIC DNA]</scope>
    <source>
        <strain evidence="3 4">FP101781</strain>
    </source>
</reference>
<comment type="caution">
    <text evidence="3">The sequence shown here is derived from an EMBL/GenBank/DDBJ whole genome shotgun (WGS) entry which is preliminary data.</text>
</comment>
<protein>
    <recommendedName>
        <fullName evidence="2">DUF6533 domain-containing protein</fullName>
    </recommendedName>
</protein>
<keyword evidence="4" id="KW-1185">Reference proteome</keyword>
<keyword evidence="1" id="KW-0812">Transmembrane</keyword>